<name>A0ABN8XID3_9BACT</name>
<evidence type="ECO:0000313" key="2">
    <source>
        <dbReference type="EMBL" id="CAI9086148.1"/>
    </source>
</evidence>
<feature type="region of interest" description="Disordered" evidence="1">
    <location>
        <begin position="1"/>
        <end position="29"/>
    </location>
</feature>
<dbReference type="Proteomes" id="UP001161497">
    <property type="component" value="Chromosome"/>
</dbReference>
<evidence type="ECO:0000256" key="1">
    <source>
        <dbReference type="SAM" id="MobiDB-lite"/>
    </source>
</evidence>
<gene>
    <name evidence="2" type="ORF">MFUM_1825</name>
</gene>
<sequence length="81" mass="9225">MGKLKAAKLSFSTGKGPDLPMHSPNMPEANIEHNKHRKFIQENERARQMLSILKIGFLKALKMEKNLQKAHIGINYEECHG</sequence>
<reference evidence="2" key="1">
    <citation type="submission" date="2023-03" db="EMBL/GenBank/DDBJ databases">
        <authorList>
            <person name="Cremers G."/>
            <person name="Picone N."/>
        </authorList>
    </citation>
    <scope>NUCLEOTIDE SEQUENCE</scope>
    <source>
        <strain evidence="2">Sample_alias</strain>
    </source>
</reference>
<protein>
    <submittedName>
        <fullName evidence="2">Uncharacterized protein</fullName>
    </submittedName>
</protein>
<dbReference type="EMBL" id="OX458932">
    <property type="protein sequence ID" value="CAI9086148.1"/>
    <property type="molecule type" value="Genomic_DNA"/>
</dbReference>
<organism evidence="2 3">
    <name type="scientific">Candidatus Methylacidiphilum fumarolicum</name>
    <dbReference type="NCBI Taxonomy" id="591154"/>
    <lineage>
        <taxon>Bacteria</taxon>
        <taxon>Pseudomonadati</taxon>
        <taxon>Verrucomicrobiota</taxon>
        <taxon>Methylacidiphilae</taxon>
        <taxon>Methylacidiphilales</taxon>
        <taxon>Methylacidiphilaceae</taxon>
        <taxon>Methylacidiphilum (ex Ratnadevi et al. 2023)</taxon>
    </lineage>
</organism>
<evidence type="ECO:0000313" key="3">
    <source>
        <dbReference type="Proteomes" id="UP001161497"/>
    </source>
</evidence>
<accession>A0ABN8XID3</accession>
<keyword evidence="3" id="KW-1185">Reference proteome</keyword>
<proteinExistence type="predicted"/>